<dbReference type="InterPro" id="IPR014031">
    <property type="entry name" value="Ketoacyl_synth_C"/>
</dbReference>
<protein>
    <submittedName>
        <fullName evidence="4">3-oxoacyl-[acyl-carrier-protein] synthase, KASII</fullName>
        <ecNumber evidence="4">2.3.1.179</ecNumber>
    </submittedName>
</protein>
<dbReference type="AlphaFoldDB" id="A0A3B0YLZ2"/>
<reference evidence="4" key="1">
    <citation type="submission" date="2018-06" db="EMBL/GenBank/DDBJ databases">
        <authorList>
            <person name="Zhirakovskaya E."/>
        </authorList>
    </citation>
    <scope>NUCLEOTIDE SEQUENCE</scope>
</reference>
<dbReference type="InterPro" id="IPR000794">
    <property type="entry name" value="Beta-ketoacyl_synthase"/>
</dbReference>
<dbReference type="CDD" id="cd00834">
    <property type="entry name" value="KAS_I_II"/>
    <property type="match status" value="1"/>
</dbReference>
<dbReference type="SMART" id="SM00825">
    <property type="entry name" value="PKS_KS"/>
    <property type="match status" value="1"/>
</dbReference>
<dbReference type="InterPro" id="IPR014030">
    <property type="entry name" value="Ketoacyl_synth_N"/>
</dbReference>
<dbReference type="PROSITE" id="PS52004">
    <property type="entry name" value="KS3_2"/>
    <property type="match status" value="1"/>
</dbReference>
<dbReference type="GO" id="GO:0006633">
    <property type="term" value="P:fatty acid biosynthetic process"/>
    <property type="evidence" value="ECO:0007669"/>
    <property type="project" value="TreeGrafter"/>
</dbReference>
<comment type="similarity">
    <text evidence="1">Belongs to the thiolase-like superfamily. Beta-ketoacyl-ACP synthases family.</text>
</comment>
<sequence>MNCNQAPTRVVVTGMGMVTPLGSNLDAFSHLLLNGQSAANKISIFDPAQLPTQIAAEVTDFTPIKEFPDRKVSFAVSAAKAAIIDADKTVLKDADKDGTAILHYYKNLRSQLSIGIGLELFSMPDMLDYLNHSEVATDSHSLSHIQTPSDICAHLISDEFNLNRPPLIHVSACAASTDALGSAFRALRSDHCDWMLAGGTDSMINPLGVGGFSKLQALTRRNSAPEQASRPFDRDRDGFLLGEGAGFLVLEKLQNALQRGASIYGEIVGFANSFDAHGISEPHPQGDGAYLAMRKAIADAQLSPELIAHISAHGTSTPKNDIIETKAIHRLFKKAASNISVNATKSMIGHLISASGVVEVGALLACASKGALHPSINIDHADNLCDLDYISEGQRAFTGGYCLKNSFGFGGQNSSLVLKI</sequence>
<accession>A0A3B0YLZ2</accession>
<name>A0A3B0YLZ2_9ZZZZ</name>
<dbReference type="InterPro" id="IPR016039">
    <property type="entry name" value="Thiolase-like"/>
</dbReference>
<evidence type="ECO:0000259" key="3">
    <source>
        <dbReference type="PROSITE" id="PS52004"/>
    </source>
</evidence>
<keyword evidence="4" id="KW-0012">Acyltransferase</keyword>
<dbReference type="Pfam" id="PF02801">
    <property type="entry name" value="Ketoacyl-synt_C"/>
    <property type="match status" value="1"/>
</dbReference>
<dbReference type="SUPFAM" id="SSF53901">
    <property type="entry name" value="Thiolase-like"/>
    <property type="match status" value="2"/>
</dbReference>
<dbReference type="EC" id="2.3.1.179" evidence="4"/>
<dbReference type="PANTHER" id="PTHR11712:SF336">
    <property type="entry name" value="3-OXOACYL-[ACYL-CARRIER-PROTEIN] SYNTHASE, MITOCHONDRIAL"/>
    <property type="match status" value="1"/>
</dbReference>
<organism evidence="4">
    <name type="scientific">hydrothermal vent metagenome</name>
    <dbReference type="NCBI Taxonomy" id="652676"/>
    <lineage>
        <taxon>unclassified sequences</taxon>
        <taxon>metagenomes</taxon>
        <taxon>ecological metagenomes</taxon>
    </lineage>
</organism>
<dbReference type="EMBL" id="UOFL01000232">
    <property type="protein sequence ID" value="VAW81978.1"/>
    <property type="molecule type" value="Genomic_DNA"/>
</dbReference>
<dbReference type="Gene3D" id="3.40.47.10">
    <property type="match status" value="2"/>
</dbReference>
<proteinExistence type="inferred from homology"/>
<dbReference type="InterPro" id="IPR020841">
    <property type="entry name" value="PKS_Beta-ketoAc_synthase_dom"/>
</dbReference>
<keyword evidence="2 4" id="KW-0808">Transferase</keyword>
<gene>
    <name evidence="4" type="ORF">MNBD_GAMMA12-1981</name>
</gene>
<dbReference type="PANTHER" id="PTHR11712">
    <property type="entry name" value="POLYKETIDE SYNTHASE-RELATED"/>
    <property type="match status" value="1"/>
</dbReference>
<dbReference type="Pfam" id="PF00109">
    <property type="entry name" value="ketoacyl-synt"/>
    <property type="match status" value="1"/>
</dbReference>
<evidence type="ECO:0000256" key="2">
    <source>
        <dbReference type="ARBA" id="ARBA00022679"/>
    </source>
</evidence>
<evidence type="ECO:0000313" key="4">
    <source>
        <dbReference type="EMBL" id="VAW81978.1"/>
    </source>
</evidence>
<feature type="domain" description="Ketosynthase family 3 (KS3)" evidence="3">
    <location>
        <begin position="7"/>
        <end position="420"/>
    </location>
</feature>
<dbReference type="GO" id="GO:0004315">
    <property type="term" value="F:3-oxoacyl-[acyl-carrier-protein] synthase activity"/>
    <property type="evidence" value="ECO:0007669"/>
    <property type="project" value="UniProtKB-EC"/>
</dbReference>
<evidence type="ECO:0000256" key="1">
    <source>
        <dbReference type="ARBA" id="ARBA00008467"/>
    </source>
</evidence>